<sequence>MRFLDDGNSIDIGASSGGYRPTGRSVGGSGIVPASLVVTAGPPATTARVVRPQGRSLQTSLTSRRVTEPHDANFYGQMTTERVERNGWPGFDGTTDQYDEFTETTDAMNQEASEHRPPSSYSSGEAARREEGSLRIRVTAGPSRGATTVRPLVPEIHEHAVPGEGGHVQVAPPGNPDHVTSGSETSEHVVAHETAHVELSNGVRLNISVDQTHPGPAENSEGHAETTEEHAAGAKETHSESGNGDAAQSEPMEEGHVQGTNGVSAESSHRSSGVADHPVDDTANSGHEEANHGTRTANASASNGHSSIAGGHEASGQNEHGSPVAEISRSVSGQQSHSAHAPVESASHTNDPSHAASVESGHSAVGGPEASSPEGHAEEADHLAPSQTGHEVSGQASARVPEGHSNEAGHEMSEHNEANHEVSASESPKVDVSTPAVFPGNQQIAIARESSRSPSTDRNRAEAAARALPGAPPAASHQSGHVAGSSSHDSGRNLQVYRPAVELNPVFRDRTGVARPNASIPLPGMIFSANQDPSSSNRISIVPTTPFGKFSTKKADITTTPATTARLTAKRKIFIRTGTPTSGTPLVNANSIAIKKEKLLPTREQDNFPASSMSGKFDGRKNDSMLSQSNSHSFPRRDKFAGFH</sequence>
<feature type="compositionally biased region" description="Basic and acidic residues" evidence="1">
    <location>
        <begin position="449"/>
        <end position="463"/>
    </location>
</feature>
<comment type="caution">
    <text evidence="2">The sequence shown here is derived from an EMBL/GenBank/DDBJ whole genome shotgun (WGS) entry which is preliminary data.</text>
</comment>
<feature type="region of interest" description="Disordered" evidence="1">
    <location>
        <begin position="600"/>
        <end position="644"/>
    </location>
</feature>
<evidence type="ECO:0000313" key="2">
    <source>
        <dbReference type="EMBL" id="GAU98676.1"/>
    </source>
</evidence>
<keyword evidence="3" id="KW-1185">Reference proteome</keyword>
<feature type="compositionally biased region" description="Basic and acidic residues" evidence="1">
    <location>
        <begin position="401"/>
        <end position="420"/>
    </location>
</feature>
<evidence type="ECO:0000256" key="1">
    <source>
        <dbReference type="SAM" id="MobiDB-lite"/>
    </source>
</evidence>
<dbReference type="Proteomes" id="UP000186922">
    <property type="component" value="Unassembled WGS sequence"/>
</dbReference>
<feature type="compositionally biased region" description="Polar residues" evidence="1">
    <location>
        <begin position="476"/>
        <end position="488"/>
    </location>
</feature>
<feature type="compositionally biased region" description="Polar residues" evidence="1">
    <location>
        <begin position="329"/>
        <end position="338"/>
    </location>
</feature>
<feature type="region of interest" description="Disordered" evidence="1">
    <location>
        <begin position="208"/>
        <end position="492"/>
    </location>
</feature>
<feature type="region of interest" description="Disordered" evidence="1">
    <location>
        <begin position="108"/>
        <end position="136"/>
    </location>
</feature>
<accession>A0A1D1VAL5</accession>
<reference evidence="2 3" key="1">
    <citation type="journal article" date="2016" name="Nat. Commun.">
        <title>Extremotolerant tardigrade genome and improved radiotolerance of human cultured cells by tardigrade-unique protein.</title>
        <authorList>
            <person name="Hashimoto T."/>
            <person name="Horikawa D.D."/>
            <person name="Saito Y."/>
            <person name="Kuwahara H."/>
            <person name="Kozuka-Hata H."/>
            <person name="Shin-I T."/>
            <person name="Minakuchi Y."/>
            <person name="Ohishi K."/>
            <person name="Motoyama A."/>
            <person name="Aizu T."/>
            <person name="Enomoto A."/>
            <person name="Kondo K."/>
            <person name="Tanaka S."/>
            <person name="Hara Y."/>
            <person name="Koshikawa S."/>
            <person name="Sagara H."/>
            <person name="Miura T."/>
            <person name="Yokobori S."/>
            <person name="Miyagawa K."/>
            <person name="Suzuki Y."/>
            <person name="Kubo T."/>
            <person name="Oyama M."/>
            <person name="Kohara Y."/>
            <person name="Fujiyama A."/>
            <person name="Arakawa K."/>
            <person name="Katayama T."/>
            <person name="Toyoda A."/>
            <person name="Kunieda T."/>
        </authorList>
    </citation>
    <scope>NUCLEOTIDE SEQUENCE [LARGE SCALE GENOMIC DNA]</scope>
    <source>
        <strain evidence="2 3">YOKOZUNA-1</strain>
    </source>
</reference>
<feature type="compositionally biased region" description="Basic and acidic residues" evidence="1">
    <location>
        <begin position="220"/>
        <end position="239"/>
    </location>
</feature>
<feature type="compositionally biased region" description="Low complexity" evidence="1">
    <location>
        <begin position="464"/>
        <end position="475"/>
    </location>
</feature>
<feature type="compositionally biased region" description="Polar residues" evidence="1">
    <location>
        <begin position="385"/>
        <end position="396"/>
    </location>
</feature>
<feature type="compositionally biased region" description="Basic and acidic residues" evidence="1">
    <location>
        <begin position="635"/>
        <end position="644"/>
    </location>
</feature>
<feature type="region of interest" description="Disordered" evidence="1">
    <location>
        <begin position="163"/>
        <end position="183"/>
    </location>
</feature>
<feature type="region of interest" description="Disordered" evidence="1">
    <location>
        <begin position="1"/>
        <end position="24"/>
    </location>
</feature>
<dbReference type="AlphaFoldDB" id="A0A1D1VAL5"/>
<evidence type="ECO:0000313" key="3">
    <source>
        <dbReference type="Proteomes" id="UP000186922"/>
    </source>
</evidence>
<feature type="compositionally biased region" description="Polar residues" evidence="1">
    <location>
        <begin position="624"/>
        <end position="633"/>
    </location>
</feature>
<organism evidence="2 3">
    <name type="scientific">Ramazzottius varieornatus</name>
    <name type="common">Water bear</name>
    <name type="synonym">Tardigrade</name>
    <dbReference type="NCBI Taxonomy" id="947166"/>
    <lineage>
        <taxon>Eukaryota</taxon>
        <taxon>Metazoa</taxon>
        <taxon>Ecdysozoa</taxon>
        <taxon>Tardigrada</taxon>
        <taxon>Eutardigrada</taxon>
        <taxon>Parachela</taxon>
        <taxon>Hypsibioidea</taxon>
        <taxon>Ramazzottiidae</taxon>
        <taxon>Ramazzottius</taxon>
    </lineage>
</organism>
<proteinExistence type="predicted"/>
<protein>
    <submittedName>
        <fullName evidence="2">Uncharacterized protein</fullName>
    </submittedName>
</protein>
<name>A0A1D1VAL5_RAMVA</name>
<feature type="compositionally biased region" description="Polar residues" evidence="1">
    <location>
        <begin position="293"/>
        <end position="306"/>
    </location>
</feature>
<gene>
    <name evidence="2" type="primary">RvY_09790-1</name>
    <name evidence="2" type="synonym">RvY_09790.1</name>
    <name evidence="2" type="ORF">RvY_09790</name>
</gene>
<dbReference type="EMBL" id="BDGG01000004">
    <property type="protein sequence ID" value="GAU98676.1"/>
    <property type="molecule type" value="Genomic_DNA"/>
</dbReference>